<evidence type="ECO:0000313" key="9">
    <source>
        <dbReference type="Proteomes" id="UP000823964"/>
    </source>
</evidence>
<dbReference type="Proteomes" id="UP000823964">
    <property type="component" value="Unassembled WGS sequence"/>
</dbReference>
<dbReference type="EMBL" id="DXFQ01000045">
    <property type="protein sequence ID" value="HIX19487.1"/>
    <property type="molecule type" value="Genomic_DNA"/>
</dbReference>
<keyword evidence="3 8" id="KW-0418">Kinase</keyword>
<organism evidence="8 9">
    <name type="scientific">Candidatus Akkermansia intestinigallinarum</name>
    <dbReference type="NCBI Taxonomy" id="2838431"/>
    <lineage>
        <taxon>Bacteria</taxon>
        <taxon>Pseudomonadati</taxon>
        <taxon>Verrucomicrobiota</taxon>
        <taxon>Verrucomicrobiia</taxon>
        <taxon>Verrucomicrobiales</taxon>
        <taxon>Akkermansiaceae</taxon>
        <taxon>Akkermansia</taxon>
    </lineage>
</organism>
<proteinExistence type="predicted"/>
<evidence type="ECO:0000259" key="7">
    <source>
        <dbReference type="PROSITE" id="PS50011"/>
    </source>
</evidence>
<protein>
    <submittedName>
        <fullName evidence="8">Serine/threonine protein kinase</fullName>
    </submittedName>
</protein>
<dbReference type="PROSITE" id="PS50011">
    <property type="entry name" value="PROTEIN_KINASE_DOM"/>
    <property type="match status" value="1"/>
</dbReference>
<dbReference type="PROSITE" id="PS00108">
    <property type="entry name" value="PROTEIN_KINASE_ST"/>
    <property type="match status" value="1"/>
</dbReference>
<dbReference type="GO" id="GO:0004674">
    <property type="term" value="F:protein serine/threonine kinase activity"/>
    <property type="evidence" value="ECO:0007669"/>
    <property type="project" value="UniProtKB-KW"/>
</dbReference>
<keyword evidence="6" id="KW-0812">Transmembrane</keyword>
<dbReference type="Gene3D" id="3.30.200.20">
    <property type="entry name" value="Phosphorylase Kinase, domain 1"/>
    <property type="match status" value="1"/>
</dbReference>
<name>A0A9D1VAD1_9BACT</name>
<evidence type="ECO:0000256" key="6">
    <source>
        <dbReference type="SAM" id="Phobius"/>
    </source>
</evidence>
<keyword evidence="6" id="KW-0472">Membrane</keyword>
<feature type="region of interest" description="Disordered" evidence="5">
    <location>
        <begin position="345"/>
        <end position="449"/>
    </location>
</feature>
<dbReference type="SMART" id="SM00220">
    <property type="entry name" value="S_TKc"/>
    <property type="match status" value="1"/>
</dbReference>
<evidence type="ECO:0000256" key="5">
    <source>
        <dbReference type="SAM" id="MobiDB-lite"/>
    </source>
</evidence>
<keyword evidence="4" id="KW-0067">ATP-binding</keyword>
<reference evidence="8" key="1">
    <citation type="journal article" date="2021" name="PeerJ">
        <title>Extensive microbial diversity within the chicken gut microbiome revealed by metagenomics and culture.</title>
        <authorList>
            <person name="Gilroy R."/>
            <person name="Ravi A."/>
            <person name="Getino M."/>
            <person name="Pursley I."/>
            <person name="Horton D.L."/>
            <person name="Alikhan N.F."/>
            <person name="Baker D."/>
            <person name="Gharbi K."/>
            <person name="Hall N."/>
            <person name="Watson M."/>
            <person name="Adriaenssens E.M."/>
            <person name="Foster-Nyarko E."/>
            <person name="Jarju S."/>
            <person name="Secka A."/>
            <person name="Antonio M."/>
            <person name="Oren A."/>
            <person name="Chaudhuri R.R."/>
            <person name="La Ragione R."/>
            <person name="Hildebrand F."/>
            <person name="Pallen M.J."/>
        </authorList>
    </citation>
    <scope>NUCLEOTIDE SEQUENCE</scope>
    <source>
        <strain evidence="8">14975</strain>
    </source>
</reference>
<keyword evidence="1" id="KW-0808">Transferase</keyword>
<gene>
    <name evidence="8" type="ORF">H9862_02660</name>
</gene>
<dbReference type="AlphaFoldDB" id="A0A9D1VAD1"/>
<dbReference type="PANTHER" id="PTHR43289">
    <property type="entry name" value="MITOGEN-ACTIVATED PROTEIN KINASE KINASE KINASE 20-RELATED"/>
    <property type="match status" value="1"/>
</dbReference>
<keyword evidence="6" id="KW-1133">Transmembrane helix</keyword>
<dbReference type="GO" id="GO:0005524">
    <property type="term" value="F:ATP binding"/>
    <property type="evidence" value="ECO:0007669"/>
    <property type="project" value="UniProtKB-KW"/>
</dbReference>
<dbReference type="CDD" id="cd14014">
    <property type="entry name" value="STKc_PknB_like"/>
    <property type="match status" value="1"/>
</dbReference>
<reference evidence="8" key="2">
    <citation type="submission" date="2021-04" db="EMBL/GenBank/DDBJ databases">
        <authorList>
            <person name="Gilroy R."/>
        </authorList>
    </citation>
    <scope>NUCLEOTIDE SEQUENCE</scope>
    <source>
        <strain evidence="8">14975</strain>
    </source>
</reference>
<sequence length="475" mass="50213">MDAASFATQSSLPIGTLLNERFTLTDIINTGGFSIIYRAVDGLTGEEVALKECAPEGMVQRLEDGSIEAIDERAAGQFETALAGMEQEVTALRTLTQNGVTGIPQYLDAFRDNGTYYLAMTEVRGADLHCWAESYRMAGQPFPASLLEAVLTGVLGILDRVHASGFFHCDVKPANIIIDENGGIYLIDFGAVRTRVNQHHAVQVSPGFTPVELYPGYRASIGPWSDIYMLATLFYNIITGRVPEPANERAQTDRTPRLSSNLKLKELYSAALLNSIDKAMSVNEADRFPSAQIWSKAYAHRQSGPQLLSSTAPDAATRAYAHSAISIAQLQKSKRKQTVVSMKALRGRRPAAGAHNLRVAGAPHVSTRPGGASLRPAGAAAHAAAGSKLRPAGLPPKAGSGTLAAPAMPAAAARRTEPAAASPDAPPVSAAPSLRVPAGGSEKLPVAPPPKAESNLPVVLLFIAGIIAIIIYLLV</sequence>
<keyword evidence="8" id="KW-0723">Serine/threonine-protein kinase</keyword>
<evidence type="ECO:0000256" key="1">
    <source>
        <dbReference type="ARBA" id="ARBA00022679"/>
    </source>
</evidence>
<accession>A0A9D1VAD1</accession>
<feature type="domain" description="Protein kinase" evidence="7">
    <location>
        <begin position="22"/>
        <end position="299"/>
    </location>
</feature>
<dbReference type="SUPFAM" id="SSF56112">
    <property type="entry name" value="Protein kinase-like (PK-like)"/>
    <property type="match status" value="1"/>
</dbReference>
<evidence type="ECO:0000256" key="3">
    <source>
        <dbReference type="ARBA" id="ARBA00022777"/>
    </source>
</evidence>
<evidence type="ECO:0000313" key="8">
    <source>
        <dbReference type="EMBL" id="HIX19487.1"/>
    </source>
</evidence>
<feature type="transmembrane region" description="Helical" evidence="6">
    <location>
        <begin position="456"/>
        <end position="474"/>
    </location>
</feature>
<dbReference type="InterPro" id="IPR008271">
    <property type="entry name" value="Ser/Thr_kinase_AS"/>
</dbReference>
<evidence type="ECO:0000256" key="2">
    <source>
        <dbReference type="ARBA" id="ARBA00022741"/>
    </source>
</evidence>
<dbReference type="InterPro" id="IPR000719">
    <property type="entry name" value="Prot_kinase_dom"/>
</dbReference>
<dbReference type="Gene3D" id="1.10.510.10">
    <property type="entry name" value="Transferase(Phosphotransferase) domain 1"/>
    <property type="match status" value="1"/>
</dbReference>
<dbReference type="InterPro" id="IPR011009">
    <property type="entry name" value="Kinase-like_dom_sf"/>
</dbReference>
<dbReference type="PANTHER" id="PTHR43289:SF6">
    <property type="entry name" value="SERINE_THREONINE-PROTEIN KINASE NEKL-3"/>
    <property type="match status" value="1"/>
</dbReference>
<evidence type="ECO:0000256" key="4">
    <source>
        <dbReference type="ARBA" id="ARBA00022840"/>
    </source>
</evidence>
<keyword evidence="2" id="KW-0547">Nucleotide-binding</keyword>
<comment type="caution">
    <text evidence="8">The sequence shown here is derived from an EMBL/GenBank/DDBJ whole genome shotgun (WGS) entry which is preliminary data.</text>
</comment>
<feature type="compositionally biased region" description="Low complexity" evidence="5">
    <location>
        <begin position="370"/>
        <end position="386"/>
    </location>
</feature>
<feature type="compositionally biased region" description="Low complexity" evidence="5">
    <location>
        <begin position="404"/>
        <end position="433"/>
    </location>
</feature>
<dbReference type="Pfam" id="PF00069">
    <property type="entry name" value="Pkinase"/>
    <property type="match status" value="1"/>
</dbReference>